<evidence type="ECO:0000256" key="6">
    <source>
        <dbReference type="ARBA" id="ARBA00022692"/>
    </source>
</evidence>
<feature type="binding site" description="axial binding residue" evidence="13">
    <location>
        <position position="534"/>
    </location>
    <ligand>
        <name>heme</name>
        <dbReference type="ChEBI" id="CHEBI:30413"/>
    </ligand>
    <ligandPart>
        <name>Fe</name>
        <dbReference type="ChEBI" id="CHEBI:18248"/>
    </ligandPart>
</feature>
<evidence type="ECO:0000256" key="13">
    <source>
        <dbReference type="PIRSR" id="PIRSR602403-1"/>
    </source>
</evidence>
<gene>
    <name evidence="15" type="ORF">Moror_1834</name>
</gene>
<keyword evidence="5 13" id="KW-0349">Heme</keyword>
<dbReference type="InterPro" id="IPR036396">
    <property type="entry name" value="Cyt_P450_sf"/>
</dbReference>
<organism evidence="15 16">
    <name type="scientific">Moniliophthora roreri (strain MCA 2997)</name>
    <name type="common">Cocoa frosty pod rot fungus</name>
    <name type="synonym">Crinipellis roreri</name>
    <dbReference type="NCBI Taxonomy" id="1381753"/>
    <lineage>
        <taxon>Eukaryota</taxon>
        <taxon>Fungi</taxon>
        <taxon>Dikarya</taxon>
        <taxon>Basidiomycota</taxon>
        <taxon>Agaricomycotina</taxon>
        <taxon>Agaricomycetes</taxon>
        <taxon>Agaricomycetidae</taxon>
        <taxon>Agaricales</taxon>
        <taxon>Marasmiineae</taxon>
        <taxon>Marasmiaceae</taxon>
        <taxon>Moniliophthora</taxon>
    </lineage>
</organism>
<dbReference type="GO" id="GO:0005506">
    <property type="term" value="F:iron ion binding"/>
    <property type="evidence" value="ECO:0007669"/>
    <property type="project" value="InterPro"/>
</dbReference>
<name>V2WLM1_MONRO</name>
<keyword evidence="10 13" id="KW-0408">Iron</keyword>
<dbReference type="GO" id="GO:0016705">
    <property type="term" value="F:oxidoreductase activity, acting on paired donors, with incorporation or reduction of molecular oxygen"/>
    <property type="evidence" value="ECO:0007669"/>
    <property type="project" value="InterPro"/>
</dbReference>
<evidence type="ECO:0000256" key="5">
    <source>
        <dbReference type="ARBA" id="ARBA00022617"/>
    </source>
</evidence>
<evidence type="ECO:0000256" key="12">
    <source>
        <dbReference type="ARBA" id="ARBA00023136"/>
    </source>
</evidence>
<evidence type="ECO:0000256" key="10">
    <source>
        <dbReference type="ARBA" id="ARBA00023004"/>
    </source>
</evidence>
<keyword evidence="16" id="KW-1185">Reference proteome</keyword>
<evidence type="ECO:0000256" key="4">
    <source>
        <dbReference type="ARBA" id="ARBA00010617"/>
    </source>
</evidence>
<dbReference type="GO" id="GO:0004497">
    <property type="term" value="F:monooxygenase activity"/>
    <property type="evidence" value="ECO:0007669"/>
    <property type="project" value="UniProtKB-KW"/>
</dbReference>
<reference evidence="15 16" key="1">
    <citation type="journal article" date="2014" name="BMC Genomics">
        <title>Genome and secretome analysis of the hemibiotrophic fungal pathogen, Moniliophthora roreri, which causes frosty pod rot disease of cacao: mechanisms of the biotrophic and necrotrophic phases.</title>
        <authorList>
            <person name="Meinhardt L.W."/>
            <person name="Costa G.G.L."/>
            <person name="Thomazella D.P.T."/>
            <person name="Teixeira P.J.P.L."/>
            <person name="Carazzolle M.F."/>
            <person name="Schuster S.C."/>
            <person name="Carlson J.E."/>
            <person name="Guiltinan M.J."/>
            <person name="Mieczkowski P."/>
            <person name="Farmer A."/>
            <person name="Ramaraj T."/>
            <person name="Crozier J."/>
            <person name="Davis R.E."/>
            <person name="Shao J."/>
            <person name="Melnick R.L."/>
            <person name="Pereira G.A.G."/>
            <person name="Bailey B.A."/>
        </authorList>
    </citation>
    <scope>NUCLEOTIDE SEQUENCE [LARGE SCALE GENOMIC DNA]</scope>
    <source>
        <strain evidence="15 16">MCA 2997</strain>
    </source>
</reference>
<evidence type="ECO:0000313" key="15">
    <source>
        <dbReference type="EMBL" id="ESK87733.1"/>
    </source>
</evidence>
<dbReference type="GO" id="GO:0016020">
    <property type="term" value="C:membrane"/>
    <property type="evidence" value="ECO:0007669"/>
    <property type="project" value="UniProtKB-SubCell"/>
</dbReference>
<dbReference type="InterPro" id="IPR002403">
    <property type="entry name" value="Cyt_P450_E_grp-IV"/>
</dbReference>
<comment type="similarity">
    <text evidence="4 14">Belongs to the cytochrome P450 family.</text>
</comment>
<keyword evidence="12" id="KW-0472">Membrane</keyword>
<accession>V2WLM1</accession>
<dbReference type="InterPro" id="IPR050121">
    <property type="entry name" value="Cytochrome_P450_monoxygenase"/>
</dbReference>
<comment type="pathway">
    <text evidence="3">Secondary metabolite biosynthesis; terpenoid biosynthesis.</text>
</comment>
<evidence type="ECO:0000313" key="16">
    <source>
        <dbReference type="Proteomes" id="UP000017559"/>
    </source>
</evidence>
<protein>
    <submittedName>
        <fullName evidence="15">Cytochrome p450</fullName>
    </submittedName>
</protein>
<evidence type="ECO:0000256" key="1">
    <source>
        <dbReference type="ARBA" id="ARBA00001971"/>
    </source>
</evidence>
<dbReference type="SUPFAM" id="SSF48264">
    <property type="entry name" value="Cytochrome P450"/>
    <property type="match status" value="1"/>
</dbReference>
<comment type="cofactor">
    <cofactor evidence="1 13">
        <name>heme</name>
        <dbReference type="ChEBI" id="CHEBI:30413"/>
    </cofactor>
</comment>
<dbReference type="InterPro" id="IPR001128">
    <property type="entry name" value="Cyt_P450"/>
</dbReference>
<comment type="subcellular location">
    <subcellularLocation>
        <location evidence="2">Membrane</location>
    </subcellularLocation>
</comment>
<proteinExistence type="inferred from homology"/>
<dbReference type="Pfam" id="PF00067">
    <property type="entry name" value="p450"/>
    <property type="match status" value="2"/>
</dbReference>
<evidence type="ECO:0000256" key="11">
    <source>
        <dbReference type="ARBA" id="ARBA00023033"/>
    </source>
</evidence>
<evidence type="ECO:0000256" key="8">
    <source>
        <dbReference type="ARBA" id="ARBA00022989"/>
    </source>
</evidence>
<dbReference type="InterPro" id="IPR017972">
    <property type="entry name" value="Cyt_P450_CS"/>
</dbReference>
<dbReference type="OrthoDB" id="1470350at2759"/>
<evidence type="ECO:0000256" key="14">
    <source>
        <dbReference type="RuleBase" id="RU000461"/>
    </source>
</evidence>
<dbReference type="GO" id="GO:0020037">
    <property type="term" value="F:heme binding"/>
    <property type="evidence" value="ECO:0007669"/>
    <property type="project" value="InterPro"/>
</dbReference>
<dbReference type="KEGG" id="mrr:Moror_1834"/>
<keyword evidence="7 13" id="KW-0479">Metal-binding</keyword>
<keyword evidence="8" id="KW-1133">Transmembrane helix</keyword>
<keyword evidence="9 14" id="KW-0560">Oxidoreductase</keyword>
<evidence type="ECO:0000256" key="9">
    <source>
        <dbReference type="ARBA" id="ARBA00023002"/>
    </source>
</evidence>
<dbReference type="PRINTS" id="PR00465">
    <property type="entry name" value="EP450IV"/>
</dbReference>
<evidence type="ECO:0000256" key="2">
    <source>
        <dbReference type="ARBA" id="ARBA00004370"/>
    </source>
</evidence>
<dbReference type="AlphaFoldDB" id="V2WLM1"/>
<dbReference type="HOGENOM" id="CLU_001570_5_11_1"/>
<sequence length="597" mass="67766">MLTEAFRFQMTSSMLELPTFVAPSVVRSFTSMLQSAVFLLALVLVGRILFQRRRATATLNKIPGPKRRSWFKGHLDQVHSPNSWDFHGMMENFGPTSAYDSWFGSRVLYTFDPKTMHHILVKEPNIWSMARGHLLINTLVFGDGLISTNGHTHKRQRKGLMPTFSANHMKEMVPIFNSIVNRLRDAISKKVQHGTQEIDMASWLSRTAFELIGQSALGVSFDSLDDDQGAHPYSKTVKDVIPFISKVFLWGHYLLPWIVNIGSPEFRHAISKRAPWATVRHGEQLSYYMWDLAIKIFNEKKQLLEKGDGAVSEQLSRGKDVLSVLMNANMQADDENRLEDREVLAQMSTLMFTATDSTSGALARTLDLLSTRQDVQERLRQEILEARMKNAGQDFSYDMINSLPYLDAVCKESLRLYPPVHRIIRTYVSEISEFARHIFYDSPFSRSNRDAVVPLGTPVRGTDGSEIREVFFPKGSDIYISLLGSNRNKDIWGPDAHEWKPERWLSPLPTSVTEARIPGVFANLMTFNGGPRSCIGFLFSVLEMKMVLSTLIESFKFDATDKEIFYDLSGVSNPQVKGELEKGRQLPINVTALKSRL</sequence>
<dbReference type="PANTHER" id="PTHR24305:SF166">
    <property type="entry name" value="CYTOCHROME P450 12A4, MITOCHONDRIAL-RELATED"/>
    <property type="match status" value="1"/>
</dbReference>
<comment type="caution">
    <text evidence="15">The sequence shown here is derived from an EMBL/GenBank/DDBJ whole genome shotgun (WGS) entry which is preliminary data.</text>
</comment>
<dbReference type="Proteomes" id="UP000017559">
    <property type="component" value="Unassembled WGS sequence"/>
</dbReference>
<keyword evidence="11 14" id="KW-0503">Monooxygenase</keyword>
<evidence type="ECO:0000256" key="3">
    <source>
        <dbReference type="ARBA" id="ARBA00004721"/>
    </source>
</evidence>
<dbReference type="STRING" id="1381753.V2WLM1"/>
<keyword evidence="6" id="KW-0812">Transmembrane</keyword>
<dbReference type="Gene3D" id="1.10.630.10">
    <property type="entry name" value="Cytochrome P450"/>
    <property type="match status" value="1"/>
</dbReference>
<evidence type="ECO:0000256" key="7">
    <source>
        <dbReference type="ARBA" id="ARBA00022723"/>
    </source>
</evidence>
<dbReference type="EMBL" id="AWSO01000748">
    <property type="protein sequence ID" value="ESK87733.1"/>
    <property type="molecule type" value="Genomic_DNA"/>
</dbReference>
<dbReference type="PROSITE" id="PS00086">
    <property type="entry name" value="CYTOCHROME_P450"/>
    <property type="match status" value="1"/>
</dbReference>
<dbReference type="PANTHER" id="PTHR24305">
    <property type="entry name" value="CYTOCHROME P450"/>
    <property type="match status" value="1"/>
</dbReference>